<dbReference type="Pfam" id="PF20431">
    <property type="entry name" value="E_motif"/>
    <property type="match status" value="1"/>
</dbReference>
<evidence type="ECO:0000313" key="4">
    <source>
        <dbReference type="Proteomes" id="UP000428333"/>
    </source>
</evidence>
<dbReference type="PANTHER" id="PTHR47926:SF346">
    <property type="entry name" value="PENTATRICOPEPTIDE REPEAT-CONTAINING PROTEIN"/>
    <property type="match status" value="1"/>
</dbReference>
<feature type="repeat" description="PPR" evidence="2">
    <location>
        <begin position="243"/>
        <end position="277"/>
    </location>
</feature>
<sequence length="580" mass="64790">MSCSEIISPVDPTHHYTSLVSYCIKSQNLKLGKLLHSHLIKTALTLNVFLTNRLIYMYSKCNSIHCAQRAFDDLPIKNTHSWNTIISAYSQMGRFEAAHSLFDVMPEPNVVTYNSLISGLSRHGFYKESINAFRGMQKHFNDFLMDEVTAISVVGSCACLGALELLRQVHGVAEVIGLKFNVVLCNAIIYAYGECGNPDSSFFIFKQMVEKDVVSWTSMVVAYSRASRLDDAYWVFNQMPTKNTVSWTALITAFAQNGRGDEALVLFVQMQEESIQPNSFTFVSVLGACADLAFLHRGKQLHAHIIRSNGANDKFNVFLFNALIDMYCKCGDMKSARILFEGMPEKDIVSWNSLITGLAQNGNGDESLAVFKKMLEAGIKPNHVTFLGVLSGCSHKGLVYEGLQILESMEKDYSVIPRSDHYAILTDLLGRKNMLNEAMELIKRAPNGFNHIGSLGALLGACRVHGNLDLASRAGKALCKLEPRNSGRHVMLSNIYAAAGKWDDAQEVRLLMETKGLTKEAAYSWIEVRNMTRHFIAKDKSCDEMEEIYELLDKLADQMKDDGYALFMTTHLFPEDYGAS</sequence>
<dbReference type="Proteomes" id="UP000428333">
    <property type="component" value="Linkage Group LG01"/>
</dbReference>
<dbReference type="OrthoDB" id="185373at2759"/>
<accession>A0A6A4MHF5</accession>
<keyword evidence="1" id="KW-0677">Repeat</keyword>
<dbReference type="NCBIfam" id="TIGR00756">
    <property type="entry name" value="PPR"/>
    <property type="match status" value="6"/>
</dbReference>
<dbReference type="FunFam" id="1.25.40.10:FF:000417">
    <property type="entry name" value="Pentatricopeptide repeat-containing protein At4g38010"/>
    <property type="match status" value="1"/>
</dbReference>
<proteinExistence type="predicted"/>
<comment type="caution">
    <text evidence="3">The sequence shown here is derived from an EMBL/GenBank/DDBJ whole genome shotgun (WGS) entry which is preliminary data.</text>
</comment>
<protein>
    <recommendedName>
        <fullName evidence="5">Pentacotripeptide-repeat region of PRORP domain-containing protein</fullName>
    </recommendedName>
</protein>
<dbReference type="PROSITE" id="PS51375">
    <property type="entry name" value="PPR"/>
    <property type="match status" value="6"/>
</dbReference>
<dbReference type="InterPro" id="IPR046848">
    <property type="entry name" value="E_motif"/>
</dbReference>
<dbReference type="Pfam" id="PF12854">
    <property type="entry name" value="PPR_1"/>
    <property type="match status" value="2"/>
</dbReference>
<dbReference type="Pfam" id="PF01535">
    <property type="entry name" value="PPR"/>
    <property type="match status" value="1"/>
</dbReference>
<feature type="repeat" description="PPR" evidence="2">
    <location>
        <begin position="78"/>
        <end position="112"/>
    </location>
</feature>
<dbReference type="InterPro" id="IPR011990">
    <property type="entry name" value="TPR-like_helical_dom_sf"/>
</dbReference>
<dbReference type="Pfam" id="PF13041">
    <property type="entry name" value="PPR_2"/>
    <property type="match status" value="2"/>
</dbReference>
<dbReference type="AlphaFoldDB" id="A0A6A4MHF5"/>
<dbReference type="Gene3D" id="1.25.40.10">
    <property type="entry name" value="Tetratricopeptide repeat domain"/>
    <property type="match status" value="3"/>
</dbReference>
<dbReference type="SUPFAM" id="SSF48452">
    <property type="entry name" value="TPR-like"/>
    <property type="match status" value="1"/>
</dbReference>
<gene>
    <name evidence="3" type="ORF">C3L33_01979</name>
</gene>
<feature type="repeat" description="PPR" evidence="2">
    <location>
        <begin position="316"/>
        <end position="346"/>
    </location>
</feature>
<keyword evidence="4" id="KW-1185">Reference proteome</keyword>
<dbReference type="EMBL" id="QEFC01000104">
    <property type="protein sequence ID" value="KAE9466129.1"/>
    <property type="molecule type" value="Genomic_DNA"/>
</dbReference>
<dbReference type="GO" id="GO:0009451">
    <property type="term" value="P:RNA modification"/>
    <property type="evidence" value="ECO:0007669"/>
    <property type="project" value="InterPro"/>
</dbReference>
<dbReference type="FunFam" id="1.25.40.10:FF:000348">
    <property type="entry name" value="Pentatricopeptide repeat-containing protein chloroplastic"/>
    <property type="match status" value="1"/>
</dbReference>
<evidence type="ECO:0000313" key="3">
    <source>
        <dbReference type="EMBL" id="KAE9466129.1"/>
    </source>
</evidence>
<feature type="non-terminal residue" evidence="3">
    <location>
        <position position="1"/>
    </location>
</feature>
<dbReference type="GO" id="GO:0003723">
    <property type="term" value="F:RNA binding"/>
    <property type="evidence" value="ECO:0007669"/>
    <property type="project" value="InterPro"/>
</dbReference>
<feature type="repeat" description="PPR" evidence="2">
    <location>
        <begin position="181"/>
        <end position="211"/>
    </location>
</feature>
<dbReference type="PANTHER" id="PTHR47926">
    <property type="entry name" value="PENTATRICOPEPTIDE REPEAT-CONTAINING PROTEIN"/>
    <property type="match status" value="1"/>
</dbReference>
<reference evidence="3 4" key="1">
    <citation type="journal article" date="2019" name="Genome Biol. Evol.">
        <title>The Rhododendron genome and chromosomal organization provide insight into shared whole-genome duplications across the heath family (Ericaceae).</title>
        <authorList>
            <person name="Soza V.L."/>
            <person name="Lindsley D."/>
            <person name="Waalkes A."/>
            <person name="Ramage E."/>
            <person name="Patwardhan R.P."/>
            <person name="Burton J.N."/>
            <person name="Adey A."/>
            <person name="Kumar A."/>
            <person name="Qiu R."/>
            <person name="Shendure J."/>
            <person name="Hall B."/>
        </authorList>
    </citation>
    <scope>NUCLEOTIDE SEQUENCE [LARGE SCALE GENOMIC DNA]</scope>
    <source>
        <strain evidence="3">RSF 1966-606</strain>
    </source>
</reference>
<dbReference type="InterPro" id="IPR002885">
    <property type="entry name" value="PPR_rpt"/>
</dbReference>
<feature type="repeat" description="PPR" evidence="2">
    <location>
        <begin position="212"/>
        <end position="242"/>
    </location>
</feature>
<name>A0A6A4MHF5_9ERIC</name>
<evidence type="ECO:0000256" key="2">
    <source>
        <dbReference type="PROSITE-ProRule" id="PRU00708"/>
    </source>
</evidence>
<dbReference type="FunFam" id="1.25.40.10:FF:000280">
    <property type="entry name" value="Pentatricopeptide repeat-containing protein"/>
    <property type="match status" value="1"/>
</dbReference>
<evidence type="ECO:0000256" key="1">
    <source>
        <dbReference type="ARBA" id="ARBA00022737"/>
    </source>
</evidence>
<feature type="repeat" description="PPR" evidence="2">
    <location>
        <begin position="347"/>
        <end position="381"/>
    </location>
</feature>
<organism evidence="3 4">
    <name type="scientific">Rhododendron williamsianum</name>
    <dbReference type="NCBI Taxonomy" id="262921"/>
    <lineage>
        <taxon>Eukaryota</taxon>
        <taxon>Viridiplantae</taxon>
        <taxon>Streptophyta</taxon>
        <taxon>Embryophyta</taxon>
        <taxon>Tracheophyta</taxon>
        <taxon>Spermatophyta</taxon>
        <taxon>Magnoliopsida</taxon>
        <taxon>eudicotyledons</taxon>
        <taxon>Gunneridae</taxon>
        <taxon>Pentapetalae</taxon>
        <taxon>asterids</taxon>
        <taxon>Ericales</taxon>
        <taxon>Ericaceae</taxon>
        <taxon>Ericoideae</taxon>
        <taxon>Rhodoreae</taxon>
        <taxon>Rhododendron</taxon>
    </lineage>
</organism>
<dbReference type="FunFam" id="1.25.40.10:FF:000442">
    <property type="entry name" value="Pentatricopeptide repeat-containing protein At3g49710"/>
    <property type="match status" value="1"/>
</dbReference>
<dbReference type="InterPro" id="IPR046960">
    <property type="entry name" value="PPR_At4g14850-like_plant"/>
</dbReference>
<evidence type="ECO:0008006" key="5">
    <source>
        <dbReference type="Google" id="ProtNLM"/>
    </source>
</evidence>